<keyword evidence="2 5" id="KW-0238">DNA-binding</keyword>
<dbReference type="SMART" id="SM00342">
    <property type="entry name" value="HTH_ARAC"/>
    <property type="match status" value="1"/>
</dbReference>
<evidence type="ECO:0000256" key="2">
    <source>
        <dbReference type="ARBA" id="ARBA00023125"/>
    </source>
</evidence>
<evidence type="ECO:0000313" key="5">
    <source>
        <dbReference type="EMBL" id="SHO66786.1"/>
    </source>
</evidence>
<dbReference type="RefSeq" id="WP_244530931.1">
    <property type="nucleotide sequence ID" value="NZ_FRXO01000008.1"/>
</dbReference>
<name>A0A1M7ZQ60_9HYPH</name>
<evidence type="ECO:0000313" key="6">
    <source>
        <dbReference type="Proteomes" id="UP000186406"/>
    </source>
</evidence>
<evidence type="ECO:0000256" key="1">
    <source>
        <dbReference type="ARBA" id="ARBA00023015"/>
    </source>
</evidence>
<dbReference type="STRING" id="1123029.SAMN02745172_03445"/>
<keyword evidence="3" id="KW-0804">Transcription</keyword>
<sequence length="328" mass="36575">MLPFGRDRSLRFRDSAVISEKLTAIGTTKVEYWAAKSHPSFRLTLAEARSRSVRLVAAASTPMHFTAAGSATGIVLVPFVGRTITHVEGRQIEWGQKQGAIYLPPGGCRGESTTRTTIGIDVEPKRLEEIARAMFGPEVEHERLIDFETPREINLKVGGVDLDQVFRHQMMMLDALGADSESMEQMGLADMILRSTVLALAPQVHLLPSASSEVTTNSKIKRICDYIDAHLAGKITLTELEQVSGLSARSLQYSFRAVTGLSPVQWINNRRLEEIRRRVVEAKPGTTLSEIVSEYFSNMGDFSRRYREKYGERPSETLARAQKLPLRT</sequence>
<organism evidence="5 6">
    <name type="scientific">Pseudoxanthobacter soli DSM 19599</name>
    <dbReference type="NCBI Taxonomy" id="1123029"/>
    <lineage>
        <taxon>Bacteria</taxon>
        <taxon>Pseudomonadati</taxon>
        <taxon>Pseudomonadota</taxon>
        <taxon>Alphaproteobacteria</taxon>
        <taxon>Hyphomicrobiales</taxon>
        <taxon>Segnochrobactraceae</taxon>
        <taxon>Pseudoxanthobacter</taxon>
    </lineage>
</organism>
<accession>A0A1M7ZQ60</accession>
<dbReference type="InterPro" id="IPR050204">
    <property type="entry name" value="AraC_XylS_family_regulators"/>
</dbReference>
<protein>
    <submittedName>
        <fullName evidence="5">AraC-type DNA-binding protein</fullName>
    </submittedName>
</protein>
<reference evidence="5 6" key="1">
    <citation type="submission" date="2016-12" db="EMBL/GenBank/DDBJ databases">
        <authorList>
            <person name="Song W.-J."/>
            <person name="Kurnit D.M."/>
        </authorList>
    </citation>
    <scope>NUCLEOTIDE SEQUENCE [LARGE SCALE GENOMIC DNA]</scope>
    <source>
        <strain evidence="5 6">DSM 19599</strain>
    </source>
</reference>
<dbReference type="InterPro" id="IPR018060">
    <property type="entry name" value="HTH_AraC"/>
</dbReference>
<evidence type="ECO:0000256" key="3">
    <source>
        <dbReference type="ARBA" id="ARBA00023163"/>
    </source>
</evidence>
<dbReference type="PANTHER" id="PTHR46796">
    <property type="entry name" value="HTH-TYPE TRANSCRIPTIONAL ACTIVATOR RHAS-RELATED"/>
    <property type="match status" value="1"/>
</dbReference>
<dbReference type="PROSITE" id="PS01124">
    <property type="entry name" value="HTH_ARAC_FAMILY_2"/>
    <property type="match status" value="1"/>
</dbReference>
<evidence type="ECO:0000259" key="4">
    <source>
        <dbReference type="PROSITE" id="PS01124"/>
    </source>
</evidence>
<dbReference type="GO" id="GO:0003700">
    <property type="term" value="F:DNA-binding transcription factor activity"/>
    <property type="evidence" value="ECO:0007669"/>
    <property type="project" value="InterPro"/>
</dbReference>
<dbReference type="Gene3D" id="1.10.10.60">
    <property type="entry name" value="Homeodomain-like"/>
    <property type="match status" value="1"/>
</dbReference>
<dbReference type="SUPFAM" id="SSF46689">
    <property type="entry name" value="Homeodomain-like"/>
    <property type="match status" value="1"/>
</dbReference>
<keyword evidence="1" id="KW-0805">Transcription regulation</keyword>
<proteinExistence type="predicted"/>
<dbReference type="GO" id="GO:0043565">
    <property type="term" value="F:sequence-specific DNA binding"/>
    <property type="evidence" value="ECO:0007669"/>
    <property type="project" value="InterPro"/>
</dbReference>
<dbReference type="AlphaFoldDB" id="A0A1M7ZQ60"/>
<dbReference type="EMBL" id="FRXO01000008">
    <property type="protein sequence ID" value="SHO66786.1"/>
    <property type="molecule type" value="Genomic_DNA"/>
</dbReference>
<feature type="domain" description="HTH araC/xylS-type" evidence="4">
    <location>
        <begin position="221"/>
        <end position="320"/>
    </location>
</feature>
<dbReference type="Proteomes" id="UP000186406">
    <property type="component" value="Unassembled WGS sequence"/>
</dbReference>
<gene>
    <name evidence="5" type="ORF">SAMN02745172_03445</name>
</gene>
<dbReference type="InterPro" id="IPR009057">
    <property type="entry name" value="Homeodomain-like_sf"/>
</dbReference>
<dbReference type="Pfam" id="PF12833">
    <property type="entry name" value="HTH_18"/>
    <property type="match status" value="1"/>
</dbReference>
<keyword evidence="6" id="KW-1185">Reference proteome</keyword>